<evidence type="ECO:0000256" key="4">
    <source>
        <dbReference type="ARBA" id="ARBA00022741"/>
    </source>
</evidence>
<dbReference type="RefSeq" id="WP_114614781.1">
    <property type="nucleotide sequence ID" value="NZ_PPTO01000002.1"/>
</dbReference>
<comment type="similarity">
    <text evidence="1">Belongs to the RecJ family.</text>
</comment>
<evidence type="ECO:0000259" key="10">
    <source>
        <dbReference type="PROSITE" id="PS51194"/>
    </source>
</evidence>
<feature type="domain" description="Helicase C-terminal" evidence="10">
    <location>
        <begin position="836"/>
        <end position="986"/>
    </location>
</feature>
<keyword evidence="4" id="KW-0547">Nucleotide-binding</keyword>
<proteinExistence type="inferred from homology"/>
<sequence>MTAQFKLMPADPALVSSIQQELGLPHFAARTMVAHGVNSLEEARAFLAPDIERDWLNPYTIPQLGAAVDRLERAVRDDERIVVFGDFDLDGISATTVLTRGLQFLGANAAPLIPKRFEEGYGITPPAFERAKAFKPDLIVTVDCGIASGDIAPTVLAEGIDLVVTDHHEPGDLVPEGVVVCDPKCDPECESGILAGVGVALKIIQALGARFGKPHLWREYTDFATLGTIADLMPVRDENRALVADGLERMNKYPRPCIQALIDVCHAGDKQITSTGLSFSLIPRLNAAGRMGDADLALDLLMADDFEEAQGLAAELDKVNDKRRRVEQNLAQCAEEAAAKIYHGQRALVVGGEGWHEGVKGIVASRLVNEYGVPTILFTIDGDEARGSGRSVGSVNLFKAIESCSDLLTRFGGHGGAVGITLPTAKLDEFSRRLCEYMDTLPEDSFHPQIEVEAQVELGELTLQNVQALSRLAPFGRTNPTPRFLARNVRLLSRHAVGVEKNHLSCQMVDGAAKVGAIMFHCGKIESLMSCNTVVDAAFQVQIDEWKGRRSVKCLLDEVEPATPCPGLRACLPTEDLDFVGELYEDTGILPNCDDEAKRIAEERREQWREFASENPDGLTDALVAHAIGDASNLHDAQRRALDMLARGESAFVVMGTGRGKSLIFQIHAAREALLNGGASVFVYPLRALIADQACHAACLFESFGLSAASLTGESSSDERAEVYAGLASGAIDVVLTTPEYLAFHADEIASCGRVRFLAVDEAHHLADGGGRRRDAYAQLGELARRLGVKTVLAATATASSQVANQVREGLGVQGFVGDAHVRDNLLLDDHRNARDKETYLTNIVATGEKTIVYVNSRTMSVDIARVLRALAPHVAMQIGFYNAGLSREERARIEKLFRDDVLRVLVCTSAFGEGVNIPDVRHVVLYAMPFSDAEFNQMSGRAGRDGKPATIHLAFGKRDVYYNDRILAQFAPDHDRMGLIYRGLRAFSRQAAGGHGNGAADESGFFTLSNEDLIAACPPTDMRFTLMPGAASFALSAFSELGLVDVRTECSHDGSSVRRVRLREVQGKVNLDDSVLYCEGRAEAEEFKRFSDWILNATSEELRARIVRPIMPDGNSEEGNSYDR</sequence>
<feature type="domain" description="Helicase ATP-binding" evidence="9">
    <location>
        <begin position="642"/>
        <end position="817"/>
    </location>
</feature>
<dbReference type="GO" id="GO:0008409">
    <property type="term" value="F:5'-3' exonuclease activity"/>
    <property type="evidence" value="ECO:0007669"/>
    <property type="project" value="InterPro"/>
</dbReference>
<accession>A0A369LPL3</accession>
<dbReference type="EMBL" id="PPTO01000002">
    <property type="protein sequence ID" value="RDB60597.1"/>
    <property type="molecule type" value="Genomic_DNA"/>
</dbReference>
<reference evidence="11 12" key="1">
    <citation type="journal article" date="2018" name="Elife">
        <title>Discovery and characterization of a prevalent human gut bacterial enzyme sufficient for the inactivation of a family of plant toxins.</title>
        <authorList>
            <person name="Koppel N."/>
            <person name="Bisanz J.E."/>
            <person name="Pandelia M.E."/>
            <person name="Turnbaugh P.J."/>
            <person name="Balskus E.P."/>
        </authorList>
    </citation>
    <scope>NUCLEOTIDE SEQUENCE [LARGE SCALE GENOMIC DNA]</scope>
    <source>
        <strain evidence="11 12">OB21 GAM31</strain>
    </source>
</reference>
<dbReference type="Pfam" id="PF02272">
    <property type="entry name" value="DHHA1"/>
    <property type="match status" value="1"/>
</dbReference>
<dbReference type="AlphaFoldDB" id="A0A369LPL3"/>
<dbReference type="Gene3D" id="3.10.310.30">
    <property type="match status" value="1"/>
</dbReference>
<dbReference type="InterPro" id="IPR003156">
    <property type="entry name" value="DHHA1_dom"/>
</dbReference>
<dbReference type="PROSITE" id="PS51192">
    <property type="entry name" value="HELICASE_ATP_BIND_1"/>
    <property type="match status" value="1"/>
</dbReference>
<dbReference type="Pfam" id="PF17768">
    <property type="entry name" value="RecJ_OB"/>
    <property type="match status" value="1"/>
</dbReference>
<evidence type="ECO:0000313" key="12">
    <source>
        <dbReference type="Proteomes" id="UP000253975"/>
    </source>
</evidence>
<evidence type="ECO:0000256" key="1">
    <source>
        <dbReference type="ARBA" id="ARBA00005915"/>
    </source>
</evidence>
<keyword evidence="8" id="KW-0175">Coiled coil</keyword>
<keyword evidence="7" id="KW-0067">ATP-binding</keyword>
<dbReference type="GO" id="GO:0003676">
    <property type="term" value="F:nucleic acid binding"/>
    <property type="evidence" value="ECO:0007669"/>
    <property type="project" value="InterPro"/>
</dbReference>
<dbReference type="InterPro" id="IPR041122">
    <property type="entry name" value="RecJ_OB"/>
</dbReference>
<keyword evidence="5" id="KW-0378">Hydrolase</keyword>
<keyword evidence="6 11" id="KW-0269">Exonuclease</keyword>
<dbReference type="Pfam" id="PF01368">
    <property type="entry name" value="DHH"/>
    <property type="match status" value="1"/>
</dbReference>
<evidence type="ECO:0000256" key="6">
    <source>
        <dbReference type="ARBA" id="ARBA00022839"/>
    </source>
</evidence>
<feature type="coiled-coil region" evidence="8">
    <location>
        <begin position="309"/>
        <end position="336"/>
    </location>
</feature>
<dbReference type="InterPro" id="IPR014001">
    <property type="entry name" value="Helicase_ATP-bd"/>
</dbReference>
<dbReference type="InterPro" id="IPR001650">
    <property type="entry name" value="Helicase_C-like"/>
</dbReference>
<dbReference type="NCBIfam" id="TIGR00644">
    <property type="entry name" value="recJ"/>
    <property type="match status" value="1"/>
</dbReference>
<keyword evidence="3" id="KW-0540">Nuclease</keyword>
<dbReference type="PROSITE" id="PS51194">
    <property type="entry name" value="HELICASE_CTER"/>
    <property type="match status" value="1"/>
</dbReference>
<dbReference type="GO" id="GO:0006281">
    <property type="term" value="P:DNA repair"/>
    <property type="evidence" value="ECO:0007669"/>
    <property type="project" value="InterPro"/>
</dbReference>
<evidence type="ECO:0000256" key="8">
    <source>
        <dbReference type="SAM" id="Coils"/>
    </source>
</evidence>
<dbReference type="SMART" id="SM00490">
    <property type="entry name" value="HELICc"/>
    <property type="match status" value="1"/>
</dbReference>
<dbReference type="Proteomes" id="UP000253975">
    <property type="component" value="Unassembled WGS sequence"/>
</dbReference>
<dbReference type="InterPro" id="IPR001667">
    <property type="entry name" value="DDH_dom"/>
</dbReference>
<dbReference type="SUPFAM" id="SSF52540">
    <property type="entry name" value="P-loop containing nucleoside triphosphate hydrolases"/>
    <property type="match status" value="1"/>
</dbReference>
<dbReference type="InterPro" id="IPR027417">
    <property type="entry name" value="P-loop_NTPase"/>
</dbReference>
<dbReference type="GO" id="GO:0005524">
    <property type="term" value="F:ATP binding"/>
    <property type="evidence" value="ECO:0007669"/>
    <property type="project" value="UniProtKB-KW"/>
</dbReference>
<dbReference type="InterPro" id="IPR004610">
    <property type="entry name" value="RecJ"/>
</dbReference>
<dbReference type="InterPro" id="IPR011545">
    <property type="entry name" value="DEAD/DEAH_box_helicase_dom"/>
</dbReference>
<dbReference type="InterPro" id="IPR051673">
    <property type="entry name" value="SSDNA_exonuclease_RecJ"/>
</dbReference>
<gene>
    <name evidence="11" type="primary">recJ</name>
    <name evidence="11" type="ORF">C1881_01555</name>
</gene>
<dbReference type="PANTHER" id="PTHR30255">
    <property type="entry name" value="SINGLE-STRANDED-DNA-SPECIFIC EXONUCLEASE RECJ"/>
    <property type="match status" value="1"/>
</dbReference>
<dbReference type="GO" id="GO:0006310">
    <property type="term" value="P:DNA recombination"/>
    <property type="evidence" value="ECO:0007669"/>
    <property type="project" value="InterPro"/>
</dbReference>
<organism evidence="11 12">
    <name type="scientific">Slackia isoflavoniconvertens</name>
    <dbReference type="NCBI Taxonomy" id="572010"/>
    <lineage>
        <taxon>Bacteria</taxon>
        <taxon>Bacillati</taxon>
        <taxon>Actinomycetota</taxon>
        <taxon>Coriobacteriia</taxon>
        <taxon>Eggerthellales</taxon>
        <taxon>Eggerthellaceae</taxon>
        <taxon>Slackia</taxon>
    </lineage>
</organism>
<dbReference type="Pfam" id="PF00270">
    <property type="entry name" value="DEAD"/>
    <property type="match status" value="1"/>
</dbReference>
<dbReference type="SUPFAM" id="SSF64182">
    <property type="entry name" value="DHH phosphoesterases"/>
    <property type="match status" value="1"/>
</dbReference>
<evidence type="ECO:0000259" key="9">
    <source>
        <dbReference type="PROSITE" id="PS51192"/>
    </source>
</evidence>
<dbReference type="Pfam" id="PF00271">
    <property type="entry name" value="Helicase_C"/>
    <property type="match status" value="1"/>
</dbReference>
<evidence type="ECO:0000256" key="7">
    <source>
        <dbReference type="ARBA" id="ARBA00022840"/>
    </source>
</evidence>
<dbReference type="InterPro" id="IPR038763">
    <property type="entry name" value="DHH_sf"/>
</dbReference>
<evidence type="ECO:0000256" key="3">
    <source>
        <dbReference type="ARBA" id="ARBA00022722"/>
    </source>
</evidence>
<dbReference type="Gene3D" id="3.90.1640.30">
    <property type="match status" value="1"/>
</dbReference>
<protein>
    <recommendedName>
        <fullName evidence="2">Single-stranded-DNA-specific exonuclease RecJ</fullName>
    </recommendedName>
</protein>
<evidence type="ECO:0000256" key="5">
    <source>
        <dbReference type="ARBA" id="ARBA00022801"/>
    </source>
</evidence>
<dbReference type="SMART" id="SM00487">
    <property type="entry name" value="DEXDc"/>
    <property type="match status" value="1"/>
</dbReference>
<comment type="caution">
    <text evidence="11">The sequence shown here is derived from an EMBL/GenBank/DDBJ whole genome shotgun (WGS) entry which is preliminary data.</text>
</comment>
<name>A0A369LPL3_9ACTN</name>
<evidence type="ECO:0000313" key="11">
    <source>
        <dbReference type="EMBL" id="RDB60597.1"/>
    </source>
</evidence>
<dbReference type="Gene3D" id="3.40.50.300">
    <property type="entry name" value="P-loop containing nucleotide triphosphate hydrolases"/>
    <property type="match status" value="2"/>
</dbReference>
<evidence type="ECO:0000256" key="2">
    <source>
        <dbReference type="ARBA" id="ARBA00019841"/>
    </source>
</evidence>
<dbReference type="PANTHER" id="PTHR30255:SF2">
    <property type="entry name" value="SINGLE-STRANDED-DNA-SPECIFIC EXONUCLEASE RECJ"/>
    <property type="match status" value="1"/>
</dbReference>